<evidence type="ECO:0008006" key="3">
    <source>
        <dbReference type="Google" id="ProtNLM"/>
    </source>
</evidence>
<evidence type="ECO:0000313" key="2">
    <source>
        <dbReference type="EMBL" id="VAW97669.1"/>
    </source>
</evidence>
<protein>
    <recommendedName>
        <fullName evidence="3">DUF484 family protein</fullName>
    </recommendedName>
</protein>
<dbReference type="Gene3D" id="3.30.450.40">
    <property type="match status" value="1"/>
</dbReference>
<dbReference type="PANTHER" id="PTHR38765">
    <property type="entry name" value="DUF484 DOMAIN-CONTAINING PROTEIN"/>
    <property type="match status" value="1"/>
</dbReference>
<name>A0A3B1AH92_9ZZZZ</name>
<gene>
    <name evidence="2" type="ORF">MNBD_GAMMA21-2174</name>
</gene>
<accession>A0A3B1AH92</accession>
<sequence length="244" mass="27304">MSTSHKTDKPAINDSEKSIVRYLRDNPDFFERHLDLLADMILPHDHQGAISLVERQVQILREQKNAHKKRLNTLIANAQVNEKLSTQISKLILALLDSQNLDDVLDIVQTRLSKDFNADTVVVRLFNTGHPSLAARPDIIDWSEPAMGAFEKIIKERRPACGQLKPGQLESLFSDDAGQIASAALIPLVESEKSKTCYGLLAIGSHQRDRFRADMGTLFLSQIGNILARVLKRTLDTESINDSQ</sequence>
<dbReference type="SUPFAM" id="SSF55781">
    <property type="entry name" value="GAF domain-like"/>
    <property type="match status" value="1"/>
</dbReference>
<dbReference type="InterPro" id="IPR029016">
    <property type="entry name" value="GAF-like_dom_sf"/>
</dbReference>
<proteinExistence type="predicted"/>
<reference evidence="2" key="1">
    <citation type="submission" date="2018-06" db="EMBL/GenBank/DDBJ databases">
        <authorList>
            <person name="Zhirakovskaya E."/>
        </authorList>
    </citation>
    <scope>NUCLEOTIDE SEQUENCE</scope>
</reference>
<dbReference type="InterPro" id="IPR007435">
    <property type="entry name" value="DUF484"/>
</dbReference>
<evidence type="ECO:0000256" key="1">
    <source>
        <dbReference type="SAM" id="Coils"/>
    </source>
</evidence>
<dbReference type="Pfam" id="PF04340">
    <property type="entry name" value="DUF484"/>
    <property type="match status" value="1"/>
</dbReference>
<feature type="coiled-coil region" evidence="1">
    <location>
        <begin position="50"/>
        <end position="77"/>
    </location>
</feature>
<keyword evidence="1" id="KW-0175">Coiled coil</keyword>
<dbReference type="PANTHER" id="PTHR38765:SF1">
    <property type="entry name" value="DUF484 DOMAIN-CONTAINING PROTEIN"/>
    <property type="match status" value="1"/>
</dbReference>
<dbReference type="EMBL" id="UOFR01000052">
    <property type="protein sequence ID" value="VAW97669.1"/>
    <property type="molecule type" value="Genomic_DNA"/>
</dbReference>
<dbReference type="AlphaFoldDB" id="A0A3B1AH92"/>
<organism evidence="2">
    <name type="scientific">hydrothermal vent metagenome</name>
    <dbReference type="NCBI Taxonomy" id="652676"/>
    <lineage>
        <taxon>unclassified sequences</taxon>
        <taxon>metagenomes</taxon>
        <taxon>ecological metagenomes</taxon>
    </lineage>
</organism>